<feature type="domain" description="UspA" evidence="2">
    <location>
        <begin position="1"/>
        <end position="146"/>
    </location>
</feature>
<protein>
    <submittedName>
        <fullName evidence="3">Universal stress protein</fullName>
    </submittedName>
</protein>
<dbReference type="InterPro" id="IPR006016">
    <property type="entry name" value="UspA"/>
</dbReference>
<dbReference type="PANTHER" id="PTHR46268">
    <property type="entry name" value="STRESS RESPONSE PROTEIN NHAX"/>
    <property type="match status" value="1"/>
</dbReference>
<dbReference type="InterPro" id="IPR014729">
    <property type="entry name" value="Rossmann-like_a/b/a_fold"/>
</dbReference>
<dbReference type="InterPro" id="IPR006015">
    <property type="entry name" value="Universal_stress_UspA"/>
</dbReference>
<dbReference type="Pfam" id="PF00582">
    <property type="entry name" value="Usp"/>
    <property type="match status" value="1"/>
</dbReference>
<dbReference type="PRINTS" id="PR01438">
    <property type="entry name" value="UNVRSLSTRESS"/>
</dbReference>
<proteinExistence type="inferred from homology"/>
<name>A0ABD5PM67_9EURY</name>
<dbReference type="Proteomes" id="UP001595898">
    <property type="component" value="Unassembled WGS sequence"/>
</dbReference>
<dbReference type="AlphaFoldDB" id="A0ABD5PM67"/>
<sequence length="146" mass="16113">MSSRILVPVDGSPLSMRALRHALRTFPDAEITAYHVVDLFEPDTVPDVESSYEPMIGSPEWYSVVDDATDRLFAEVDEIAADYDRSVATESDIGDPKRLVVEYATEEDVDHVVVGSHGRIAPQRSIYGSVTEAVVRRAPVPVTVVR</sequence>
<evidence type="ECO:0000256" key="1">
    <source>
        <dbReference type="ARBA" id="ARBA00008791"/>
    </source>
</evidence>
<keyword evidence="4" id="KW-1185">Reference proteome</keyword>
<reference evidence="3 4" key="1">
    <citation type="journal article" date="2019" name="Int. J. Syst. Evol. Microbiol.">
        <title>The Global Catalogue of Microorganisms (GCM) 10K type strain sequencing project: providing services to taxonomists for standard genome sequencing and annotation.</title>
        <authorList>
            <consortium name="The Broad Institute Genomics Platform"/>
            <consortium name="The Broad Institute Genome Sequencing Center for Infectious Disease"/>
            <person name="Wu L."/>
            <person name="Ma J."/>
        </authorList>
    </citation>
    <scope>NUCLEOTIDE SEQUENCE [LARGE SCALE GENOMIC DNA]</scope>
    <source>
        <strain evidence="3 4">WLHS5</strain>
    </source>
</reference>
<comment type="caution">
    <text evidence="3">The sequence shown here is derived from an EMBL/GenBank/DDBJ whole genome shotgun (WGS) entry which is preliminary data.</text>
</comment>
<evidence type="ECO:0000259" key="2">
    <source>
        <dbReference type="Pfam" id="PF00582"/>
    </source>
</evidence>
<dbReference type="CDD" id="cd00293">
    <property type="entry name" value="USP-like"/>
    <property type="match status" value="1"/>
</dbReference>
<dbReference type="Gene3D" id="3.40.50.620">
    <property type="entry name" value="HUPs"/>
    <property type="match status" value="1"/>
</dbReference>
<evidence type="ECO:0000313" key="3">
    <source>
        <dbReference type="EMBL" id="MFC4541415.1"/>
    </source>
</evidence>
<dbReference type="PANTHER" id="PTHR46268:SF24">
    <property type="entry name" value="UNIVERSAL STRESS PROTEIN"/>
    <property type="match status" value="1"/>
</dbReference>
<dbReference type="SUPFAM" id="SSF52402">
    <property type="entry name" value="Adenine nucleotide alpha hydrolases-like"/>
    <property type="match status" value="1"/>
</dbReference>
<dbReference type="EMBL" id="JBHSFA010000002">
    <property type="protein sequence ID" value="MFC4541415.1"/>
    <property type="molecule type" value="Genomic_DNA"/>
</dbReference>
<evidence type="ECO:0000313" key="4">
    <source>
        <dbReference type="Proteomes" id="UP001595898"/>
    </source>
</evidence>
<dbReference type="RefSeq" id="WP_250139544.1">
    <property type="nucleotide sequence ID" value="NZ_JALIQP010000001.1"/>
</dbReference>
<accession>A0ABD5PM67</accession>
<comment type="similarity">
    <text evidence="1">Belongs to the universal stress protein A family.</text>
</comment>
<organism evidence="3 4">
    <name type="scientific">Halosolutus amylolyticus</name>
    <dbReference type="NCBI Taxonomy" id="2932267"/>
    <lineage>
        <taxon>Archaea</taxon>
        <taxon>Methanobacteriati</taxon>
        <taxon>Methanobacteriota</taxon>
        <taxon>Stenosarchaea group</taxon>
        <taxon>Halobacteria</taxon>
        <taxon>Halobacteriales</taxon>
        <taxon>Natrialbaceae</taxon>
        <taxon>Halosolutus</taxon>
    </lineage>
</organism>
<gene>
    <name evidence="3" type="ORF">ACFO5R_05685</name>
</gene>